<organism evidence="1">
    <name type="scientific">Psorophora albipes</name>
    <dbReference type="NCBI Taxonomy" id="869069"/>
    <lineage>
        <taxon>Eukaryota</taxon>
        <taxon>Metazoa</taxon>
        <taxon>Ecdysozoa</taxon>
        <taxon>Arthropoda</taxon>
        <taxon>Hexapoda</taxon>
        <taxon>Insecta</taxon>
        <taxon>Pterygota</taxon>
        <taxon>Neoptera</taxon>
        <taxon>Endopterygota</taxon>
        <taxon>Diptera</taxon>
        <taxon>Nematocera</taxon>
        <taxon>Culicoidea</taxon>
        <taxon>Culicidae</taxon>
        <taxon>Culicinae</taxon>
        <taxon>Aedini</taxon>
        <taxon>Psorophora</taxon>
    </lineage>
</organism>
<accession>T1DFN7</accession>
<name>T1DFN7_9DIPT</name>
<sequence length="105" mass="10733">MTALVAVVAARVIGREAAVTRNVAASVTAVAPVQILLAVTCKVAHLVAFVALFATATATAEFATWSAGPAATTTTANVLAVAGIMSRPVALEARISRHFFCCLFC</sequence>
<dbReference type="AlphaFoldDB" id="T1DFN7"/>
<protein>
    <submittedName>
        <fullName evidence="1">Uncharacterized protein</fullName>
    </submittedName>
</protein>
<evidence type="ECO:0000313" key="1">
    <source>
        <dbReference type="EMBL" id="JAA94350.1"/>
    </source>
</evidence>
<reference evidence="1" key="1">
    <citation type="journal article" date="2013" name="BMC Genomics">
        <title>A deep insight into the sialotranscriptome of the mosquito, Psorophora albipes.</title>
        <authorList>
            <person name="Chagas A.C."/>
            <person name="Calvo E."/>
            <person name="Rios-Velasquez C.M."/>
            <person name="Pessoa F.A."/>
            <person name="Medeiros J.F."/>
            <person name="Ribeiro J.M."/>
        </authorList>
    </citation>
    <scope>NUCLEOTIDE SEQUENCE</scope>
</reference>
<dbReference type="EMBL" id="GALA01000502">
    <property type="protein sequence ID" value="JAA94350.1"/>
    <property type="molecule type" value="mRNA"/>
</dbReference>
<proteinExistence type="evidence at transcript level"/>